<feature type="signal peptide" evidence="1">
    <location>
        <begin position="1"/>
        <end position="18"/>
    </location>
</feature>
<keyword evidence="1" id="KW-0732">Signal</keyword>
<dbReference type="EMBL" id="NKUJ01000018">
    <property type="protein sequence ID" value="RMJ18518.1"/>
    <property type="molecule type" value="Genomic_DNA"/>
</dbReference>
<dbReference type="AlphaFoldDB" id="A0A3M2SLX9"/>
<proteinExistence type="predicted"/>
<organism evidence="2 3">
    <name type="scientific">Fusarium kuroshium</name>
    <dbReference type="NCBI Taxonomy" id="2010991"/>
    <lineage>
        <taxon>Eukaryota</taxon>
        <taxon>Fungi</taxon>
        <taxon>Dikarya</taxon>
        <taxon>Ascomycota</taxon>
        <taxon>Pezizomycotina</taxon>
        <taxon>Sordariomycetes</taxon>
        <taxon>Hypocreomycetidae</taxon>
        <taxon>Hypocreales</taxon>
        <taxon>Nectriaceae</taxon>
        <taxon>Fusarium</taxon>
        <taxon>Fusarium solani species complex</taxon>
    </lineage>
</organism>
<gene>
    <name evidence="2" type="ORF">CDV36_001772</name>
</gene>
<evidence type="ECO:0000313" key="3">
    <source>
        <dbReference type="Proteomes" id="UP000277212"/>
    </source>
</evidence>
<sequence>MLFKAFVATVFAAASGLAAPLTARDDPFFAPSAIWQYNVRNGAISSATEGLVSKSTSNNGNDITTLLTFTYPSEAEGKQCQFAFYLDDGATLEGSKKLDLFTSNSPAPGPTSGWGPGNQRNIHLGRLSASLGSFASWDATYNAYLTEKTDCKAAGTTEGFELVGVYDNDVVSWNPDVAGPRIIYT</sequence>
<accession>A0A3M2SLX9</accession>
<dbReference type="OrthoDB" id="5356630at2759"/>
<keyword evidence="3" id="KW-1185">Reference proteome</keyword>
<evidence type="ECO:0000256" key="1">
    <source>
        <dbReference type="SAM" id="SignalP"/>
    </source>
</evidence>
<feature type="chain" id="PRO_5018025452" evidence="1">
    <location>
        <begin position="19"/>
        <end position="185"/>
    </location>
</feature>
<dbReference type="Proteomes" id="UP000277212">
    <property type="component" value="Unassembled WGS sequence"/>
</dbReference>
<evidence type="ECO:0000313" key="2">
    <source>
        <dbReference type="EMBL" id="RMJ18518.1"/>
    </source>
</evidence>
<name>A0A3M2SLX9_9HYPO</name>
<reference evidence="2 3" key="1">
    <citation type="submission" date="2017-06" db="EMBL/GenBank/DDBJ databases">
        <title>Comparative genomic analysis of Ambrosia Fusariam Clade fungi.</title>
        <authorList>
            <person name="Stajich J.E."/>
            <person name="Carrillo J."/>
            <person name="Kijimoto T."/>
            <person name="Eskalen A."/>
            <person name="O'Donnell K."/>
            <person name="Kasson M."/>
        </authorList>
    </citation>
    <scope>NUCLEOTIDE SEQUENCE [LARGE SCALE GENOMIC DNA]</scope>
    <source>
        <strain evidence="2">UCR3666</strain>
    </source>
</reference>
<protein>
    <submittedName>
        <fullName evidence="2">Uncharacterized protein</fullName>
    </submittedName>
</protein>
<comment type="caution">
    <text evidence="2">The sequence shown here is derived from an EMBL/GenBank/DDBJ whole genome shotgun (WGS) entry which is preliminary data.</text>
</comment>